<dbReference type="EMBL" id="FO203522">
    <property type="protein sequence ID" value="CCO23717.1"/>
    <property type="molecule type" value="Genomic_DNA"/>
</dbReference>
<proteinExistence type="predicted"/>
<keyword evidence="2" id="KW-1185">Reference proteome</keyword>
<evidence type="ECO:0000313" key="2">
    <source>
        <dbReference type="Proteomes" id="UP000010808"/>
    </source>
</evidence>
<sequence>MALSPLEMANQLVEIYGDQKRRYSLDVDDFKRLAGKNRLKGSYVSYVQEELAEKGYQLINMREQEDSFGVVKSDLVNNWPKVKADNYAGDVEDDSEQE</sequence>
<organism evidence="1 2">
    <name type="scientific">Maridesulfovibrio hydrothermalis AM13 = DSM 14728</name>
    <dbReference type="NCBI Taxonomy" id="1121451"/>
    <lineage>
        <taxon>Bacteria</taxon>
        <taxon>Pseudomonadati</taxon>
        <taxon>Thermodesulfobacteriota</taxon>
        <taxon>Desulfovibrionia</taxon>
        <taxon>Desulfovibrionales</taxon>
        <taxon>Desulfovibrionaceae</taxon>
        <taxon>Maridesulfovibrio</taxon>
    </lineage>
</organism>
<gene>
    <name evidence="1" type="ORF">DESAM_21440</name>
</gene>
<accession>L0RBW6</accession>
<dbReference type="HOGENOM" id="CLU_2329171_0_0_7"/>
<evidence type="ECO:0000313" key="1">
    <source>
        <dbReference type="EMBL" id="CCO23717.1"/>
    </source>
</evidence>
<reference evidence="1 2" key="1">
    <citation type="submission" date="2012-10" db="EMBL/GenBank/DDBJ databases">
        <authorList>
            <person name="Genoscope - CEA"/>
        </authorList>
    </citation>
    <scope>NUCLEOTIDE SEQUENCE [LARGE SCALE GENOMIC DNA]</scope>
    <source>
        <strain evidence="2">AM13 / DSM 14728</strain>
    </source>
</reference>
<dbReference type="KEGG" id="dhy:DESAM_21440"/>
<dbReference type="AlphaFoldDB" id="L0RBW6"/>
<dbReference type="Proteomes" id="UP000010808">
    <property type="component" value="Chromosome"/>
</dbReference>
<dbReference type="RefSeq" id="WP_015336320.1">
    <property type="nucleotide sequence ID" value="NC_020055.1"/>
</dbReference>
<protein>
    <submittedName>
        <fullName evidence="1">Uncharacterized protein</fullName>
    </submittedName>
</protein>
<name>L0RBW6_9BACT</name>